<feature type="compositionally biased region" description="Pro residues" evidence="1">
    <location>
        <begin position="594"/>
        <end position="612"/>
    </location>
</feature>
<feature type="compositionally biased region" description="Basic and acidic residues" evidence="1">
    <location>
        <begin position="189"/>
        <end position="208"/>
    </location>
</feature>
<dbReference type="KEGG" id="scm:SCHCO_02629935"/>
<dbReference type="InParanoid" id="D8Q6W7"/>
<feature type="compositionally biased region" description="Polar residues" evidence="1">
    <location>
        <begin position="25"/>
        <end position="40"/>
    </location>
</feature>
<feature type="region of interest" description="Disordered" evidence="1">
    <location>
        <begin position="1"/>
        <end position="40"/>
    </location>
</feature>
<feature type="compositionally biased region" description="Low complexity" evidence="1">
    <location>
        <begin position="345"/>
        <end position="363"/>
    </location>
</feature>
<feature type="compositionally biased region" description="Basic and acidic residues" evidence="1">
    <location>
        <begin position="371"/>
        <end position="382"/>
    </location>
</feature>
<gene>
    <name evidence="2" type="ORF">SCHCODRAFT_257345</name>
</gene>
<feature type="compositionally biased region" description="Basic residues" evidence="1">
    <location>
        <begin position="238"/>
        <end position="250"/>
    </location>
</feature>
<dbReference type="OrthoDB" id="2690066at2759"/>
<feature type="compositionally biased region" description="Basic and acidic residues" evidence="1">
    <location>
        <begin position="569"/>
        <end position="580"/>
    </location>
</feature>
<dbReference type="EMBL" id="GL377307">
    <property type="protein sequence ID" value="EFI95925.1"/>
    <property type="molecule type" value="Genomic_DNA"/>
</dbReference>
<evidence type="ECO:0000256" key="1">
    <source>
        <dbReference type="SAM" id="MobiDB-lite"/>
    </source>
</evidence>
<dbReference type="GeneID" id="9587267"/>
<sequence>MNSSFTFPPRAPPTMRPEVTPPGNAGQQQSASNDAPSRDSNLVRASILDVALDLGYGSNSTVAKWMFENPLEEEDEESMKSPVTINSPTSEDSAAASAITTRTTPPTSLSDHHYAMFPRSADTFHPRPMAQDPPRLPSMVESESTPSTVTFAPSAPPKKLRKKARGDGYESDGGYVSEAGRRRKASTKSSDKKEAREAKKEEREAKKEERKKKATPKADDSGYYTGYETDRASTATRKSGKSLKSKKSKTKLAEAGYETDDGYISAGGSLKPKKSRFFRLGKSKEAPPPTPDPHVRAPEPVRPAMPLPIAQRFATTLQPSESSTGDVDDTSSLQASSVSQTTVESSRGGTSIASTITSAHTSTEGSAHVSRSADESASREEAPQMSPVSSKTEGQDIPYRPSSPTGESTNGPSSPVSYKLGSPSKRRHSLSKRSSLDFITRPLSRMSARRLSNASPPPSGAANYPAISYPLGRSPSPPPSSSTRPIYPPQFLDLDEDSPTRSPQEGRGFFKTRATPSPAPATSAAPYTDTQSPDTRTPNTLDQATPTIPNRLAPATKHDVPRQTPTAFLKDDRHRPDRIATGHPGAAVLGRYDLPPPSPPPQAPLPSIPPRSPLRQADRDRSPLPDSGRPSPGLTRAASDMDSRFGLPRSPRFPPRSASDNDYGFGRDVSPGRLSPLPPRDQNAYMPSPTLTPQGRESPLPRGRVSPFPQQPVRPDLKPRLPIQIPRSREQEFAAGARGAHSQPPADVPTDSDSEDEWEHDSRYTEEDSSEGPVVRFELASDRHLSHISEGPSAADVDDYYFNGRESRYTESVYSRASTLLDTERSGEARSRLLGRVEAMYDSAGRERNAVPPVPKIPDALLRVPNGGLAPSNSMPDVRNGTPTRTGVLARVGALEARAAAGGRF</sequence>
<dbReference type="Proteomes" id="UP000007431">
    <property type="component" value="Unassembled WGS sequence"/>
</dbReference>
<dbReference type="HOGENOM" id="CLU_311014_0_0_1"/>
<dbReference type="RefSeq" id="XP_003030828.1">
    <property type="nucleotide sequence ID" value="XM_003030782.1"/>
</dbReference>
<evidence type="ECO:0000313" key="3">
    <source>
        <dbReference type="Proteomes" id="UP000007431"/>
    </source>
</evidence>
<name>D8Q6W7_SCHCM</name>
<feature type="compositionally biased region" description="Low complexity" evidence="1">
    <location>
        <begin position="644"/>
        <end position="658"/>
    </location>
</feature>
<dbReference type="OMA" id="TVANWMF"/>
<feature type="compositionally biased region" description="Basic residues" evidence="1">
    <location>
        <begin position="271"/>
        <end position="281"/>
    </location>
</feature>
<accession>D8Q6W7</accession>
<feature type="compositionally biased region" description="Polar residues" evidence="1">
    <location>
        <begin position="528"/>
        <end position="548"/>
    </location>
</feature>
<dbReference type="VEuPathDB" id="FungiDB:SCHCODRAFT_02629935"/>
<feature type="compositionally biased region" description="Polar residues" evidence="1">
    <location>
        <begin position="402"/>
        <end position="416"/>
    </location>
</feature>
<protein>
    <submittedName>
        <fullName evidence="2">Uncharacterized protein</fullName>
    </submittedName>
</protein>
<feature type="region of interest" description="Disordered" evidence="1">
    <location>
        <begin position="69"/>
        <end position="774"/>
    </location>
</feature>
<dbReference type="AlphaFoldDB" id="D8Q6W7"/>
<reference evidence="2 3" key="1">
    <citation type="journal article" date="2010" name="Nat. Biotechnol.">
        <title>Genome sequence of the model mushroom Schizophyllum commune.</title>
        <authorList>
            <person name="Ohm R.A."/>
            <person name="de Jong J.F."/>
            <person name="Lugones L.G."/>
            <person name="Aerts A."/>
            <person name="Kothe E."/>
            <person name="Stajich J.E."/>
            <person name="de Vries R.P."/>
            <person name="Record E."/>
            <person name="Levasseur A."/>
            <person name="Baker S.E."/>
            <person name="Bartholomew K.A."/>
            <person name="Coutinho P.M."/>
            <person name="Erdmann S."/>
            <person name="Fowler T.J."/>
            <person name="Gathman A.C."/>
            <person name="Lombard V."/>
            <person name="Henrissat B."/>
            <person name="Knabe N."/>
            <person name="Kuees U."/>
            <person name="Lilly W.W."/>
            <person name="Lindquist E."/>
            <person name="Lucas S."/>
            <person name="Magnuson J.K."/>
            <person name="Piumi F."/>
            <person name="Raudaskoski M."/>
            <person name="Salamov A."/>
            <person name="Schmutz J."/>
            <person name="Schwarze F.W.M.R."/>
            <person name="vanKuyk P.A."/>
            <person name="Horton J.S."/>
            <person name="Grigoriev I.V."/>
            <person name="Woesten H.A.B."/>
        </authorList>
    </citation>
    <scope>NUCLEOTIDE SEQUENCE [LARGE SCALE GENOMIC DNA]</scope>
    <source>
        <strain evidence="3">H4-8 / FGSC 9210</strain>
    </source>
</reference>
<dbReference type="eggNOG" id="ENOG502SU89">
    <property type="taxonomic scope" value="Eukaryota"/>
</dbReference>
<evidence type="ECO:0000313" key="2">
    <source>
        <dbReference type="EMBL" id="EFI95925.1"/>
    </source>
</evidence>
<keyword evidence="3" id="KW-1185">Reference proteome</keyword>
<proteinExistence type="predicted"/>
<dbReference type="STRING" id="578458.D8Q6W7"/>
<feature type="compositionally biased region" description="Polar residues" evidence="1">
    <location>
        <begin position="141"/>
        <end position="151"/>
    </location>
</feature>
<feature type="compositionally biased region" description="Acidic residues" evidence="1">
    <location>
        <begin position="750"/>
        <end position="759"/>
    </location>
</feature>
<feature type="compositionally biased region" description="Polar residues" evidence="1">
    <location>
        <begin position="313"/>
        <end position="344"/>
    </location>
</feature>
<feature type="compositionally biased region" description="Polar residues" evidence="1">
    <location>
        <begin position="81"/>
        <end position="92"/>
    </location>
</feature>
<organism evidence="3">
    <name type="scientific">Schizophyllum commune (strain H4-8 / FGSC 9210)</name>
    <name type="common">Split gill fungus</name>
    <dbReference type="NCBI Taxonomy" id="578458"/>
    <lineage>
        <taxon>Eukaryota</taxon>
        <taxon>Fungi</taxon>
        <taxon>Dikarya</taxon>
        <taxon>Basidiomycota</taxon>
        <taxon>Agaricomycotina</taxon>
        <taxon>Agaricomycetes</taxon>
        <taxon>Agaricomycetidae</taxon>
        <taxon>Agaricales</taxon>
        <taxon>Schizophyllaceae</taxon>
        <taxon>Schizophyllum</taxon>
    </lineage>
</organism>
<feature type="compositionally biased region" description="Low complexity" evidence="1">
    <location>
        <begin position="93"/>
        <end position="109"/>
    </location>
</feature>
<feature type="compositionally biased region" description="Low complexity" evidence="1">
    <location>
        <begin position="514"/>
        <end position="526"/>
    </location>
</feature>